<dbReference type="SUPFAM" id="SSF56112">
    <property type="entry name" value="Protein kinase-like (PK-like)"/>
    <property type="match status" value="1"/>
</dbReference>
<evidence type="ECO:0000313" key="14">
    <source>
        <dbReference type="Proteomes" id="UP000192501"/>
    </source>
</evidence>
<evidence type="ECO:0000256" key="4">
    <source>
        <dbReference type="ARBA" id="ARBA00022679"/>
    </source>
</evidence>
<dbReference type="Proteomes" id="UP000192501">
    <property type="component" value="Unassembled WGS sequence"/>
</dbReference>
<evidence type="ECO:0000256" key="11">
    <source>
        <dbReference type="ARBA" id="ARBA00048679"/>
    </source>
</evidence>
<dbReference type="SMART" id="SM00090">
    <property type="entry name" value="RIO"/>
    <property type="match status" value="1"/>
</dbReference>
<evidence type="ECO:0000256" key="3">
    <source>
        <dbReference type="ARBA" id="ARBA00022527"/>
    </source>
</evidence>
<comment type="catalytic activity">
    <reaction evidence="10">
        <text>L-threonyl-[protein] + ATP = O-phospho-L-threonyl-[protein] + ADP + H(+)</text>
        <dbReference type="Rhea" id="RHEA:46608"/>
        <dbReference type="Rhea" id="RHEA-COMP:11060"/>
        <dbReference type="Rhea" id="RHEA-COMP:11605"/>
        <dbReference type="ChEBI" id="CHEBI:15378"/>
        <dbReference type="ChEBI" id="CHEBI:30013"/>
        <dbReference type="ChEBI" id="CHEBI:30616"/>
        <dbReference type="ChEBI" id="CHEBI:61977"/>
        <dbReference type="ChEBI" id="CHEBI:456216"/>
        <dbReference type="EC" id="2.7.11.1"/>
    </reaction>
</comment>
<keyword evidence="9" id="KW-0460">Magnesium</keyword>
<evidence type="ECO:0000256" key="5">
    <source>
        <dbReference type="ARBA" id="ARBA00022723"/>
    </source>
</evidence>
<comment type="similarity">
    <text evidence="1">Belongs to the protein kinase superfamily. RIO-type Ser/Thr kinase family.</text>
</comment>
<dbReference type="VEuPathDB" id="MicrosporidiaDB:A0H76_2109"/>
<keyword evidence="6" id="KW-0547">Nucleotide-binding</keyword>
<organism evidence="13 14">
    <name type="scientific">Hepatospora eriocheir</name>
    <dbReference type="NCBI Taxonomy" id="1081669"/>
    <lineage>
        <taxon>Eukaryota</taxon>
        <taxon>Fungi</taxon>
        <taxon>Fungi incertae sedis</taxon>
        <taxon>Microsporidia</taxon>
        <taxon>Hepatosporidae</taxon>
        <taxon>Hepatospora</taxon>
    </lineage>
</organism>
<dbReference type="VEuPathDB" id="MicrosporidiaDB:HERIO_925"/>
<protein>
    <recommendedName>
        <fullName evidence="2">non-specific serine/threonine protein kinase</fullName>
        <ecNumber evidence="2">2.7.11.1</ecNumber>
    </recommendedName>
</protein>
<keyword evidence="7" id="KW-0418">Kinase</keyword>
<gene>
    <name evidence="13" type="primary">RIO1</name>
    <name evidence="13" type="ORF">A0H76_2109</name>
</gene>
<dbReference type="GO" id="GO:0004674">
    <property type="term" value="F:protein serine/threonine kinase activity"/>
    <property type="evidence" value="ECO:0007669"/>
    <property type="project" value="UniProtKB-KW"/>
</dbReference>
<dbReference type="Gene3D" id="1.10.510.10">
    <property type="entry name" value="Transferase(Phosphotransferase) domain 1"/>
    <property type="match status" value="1"/>
</dbReference>
<dbReference type="InterPro" id="IPR011009">
    <property type="entry name" value="Kinase-like_dom_sf"/>
</dbReference>
<name>A0A1X0QK97_9MICR</name>
<sequence length="380" mass="44830">MSKEYKVEKRIKNKEDWAVFDKVFDKKITRTIENLISNKQMINFHYGAIQSGKEANIYSAKINSYTLNKSKFTVKEEHNNNEWVNCVIKIYKTSTMTFKNKSSYIVDEIRFKNYCTSNSRKVIKVWAEKEVRNLNRCIKNGIKAPKPFYLKDSLLIMEMIQNKDNSIANRLVDVIDNNWDDLYKKSLNILFDLYNKAKLVHADFSSYNLLVADDELYVIDLGQSIERTHLNSNSFLINDINNNNNYFKSKGVVVKDTNEIFEWITSLKIPHSLEGVKLNKDCFIPSCISEVNNPEDLELFVTNRPCLIDALKTVDEESSEEFRDDEDVMKGFDEVNKEENEINDALEQKRLRKERKKMVKEFNRQRRINRVEREKSMKKK</sequence>
<evidence type="ECO:0000259" key="12">
    <source>
        <dbReference type="SMART" id="SM00090"/>
    </source>
</evidence>
<keyword evidence="4" id="KW-0808">Transferase</keyword>
<evidence type="ECO:0000256" key="2">
    <source>
        <dbReference type="ARBA" id="ARBA00012513"/>
    </source>
</evidence>
<comment type="caution">
    <text evidence="13">The sequence shown here is derived from an EMBL/GenBank/DDBJ whole genome shotgun (WGS) entry which is preliminary data.</text>
</comment>
<feature type="domain" description="RIO kinase" evidence="12">
    <location>
        <begin position="13"/>
        <end position="266"/>
    </location>
</feature>
<dbReference type="EMBL" id="LTAI01000057">
    <property type="protein sequence ID" value="ORE00154.1"/>
    <property type="molecule type" value="Genomic_DNA"/>
</dbReference>
<keyword evidence="8" id="KW-0067">ATP-binding</keyword>
<evidence type="ECO:0000256" key="9">
    <source>
        <dbReference type="ARBA" id="ARBA00022842"/>
    </source>
</evidence>
<keyword evidence="5" id="KW-0479">Metal-binding</keyword>
<dbReference type="Pfam" id="PF01163">
    <property type="entry name" value="RIO1"/>
    <property type="match status" value="1"/>
</dbReference>
<evidence type="ECO:0000256" key="8">
    <source>
        <dbReference type="ARBA" id="ARBA00022840"/>
    </source>
</evidence>
<accession>A0A1X0QK97</accession>
<dbReference type="InterPro" id="IPR051272">
    <property type="entry name" value="RIO-type_Ser/Thr_kinase"/>
</dbReference>
<dbReference type="GO" id="GO:0005524">
    <property type="term" value="F:ATP binding"/>
    <property type="evidence" value="ECO:0007669"/>
    <property type="project" value="UniProtKB-KW"/>
</dbReference>
<dbReference type="Gene3D" id="3.30.200.20">
    <property type="entry name" value="Phosphorylase Kinase, domain 1"/>
    <property type="match status" value="1"/>
</dbReference>
<comment type="catalytic activity">
    <reaction evidence="11">
        <text>L-seryl-[protein] + ATP = O-phospho-L-seryl-[protein] + ADP + H(+)</text>
        <dbReference type="Rhea" id="RHEA:17989"/>
        <dbReference type="Rhea" id="RHEA-COMP:9863"/>
        <dbReference type="Rhea" id="RHEA-COMP:11604"/>
        <dbReference type="ChEBI" id="CHEBI:15378"/>
        <dbReference type="ChEBI" id="CHEBI:29999"/>
        <dbReference type="ChEBI" id="CHEBI:30616"/>
        <dbReference type="ChEBI" id="CHEBI:83421"/>
        <dbReference type="ChEBI" id="CHEBI:456216"/>
        <dbReference type="EC" id="2.7.11.1"/>
    </reaction>
</comment>
<dbReference type="GO" id="GO:0046872">
    <property type="term" value="F:metal ion binding"/>
    <property type="evidence" value="ECO:0007669"/>
    <property type="project" value="UniProtKB-KW"/>
</dbReference>
<dbReference type="EC" id="2.7.11.1" evidence="2"/>
<evidence type="ECO:0000256" key="6">
    <source>
        <dbReference type="ARBA" id="ARBA00022741"/>
    </source>
</evidence>
<keyword evidence="3" id="KW-0723">Serine/threonine-protein kinase</keyword>
<proteinExistence type="inferred from homology"/>
<dbReference type="PANTHER" id="PTHR45723">
    <property type="entry name" value="SERINE/THREONINE-PROTEIN KINASE RIO1"/>
    <property type="match status" value="1"/>
</dbReference>
<evidence type="ECO:0000256" key="7">
    <source>
        <dbReference type="ARBA" id="ARBA00022777"/>
    </source>
</evidence>
<evidence type="ECO:0000256" key="1">
    <source>
        <dbReference type="ARBA" id="ARBA00009196"/>
    </source>
</evidence>
<evidence type="ECO:0000313" key="13">
    <source>
        <dbReference type="EMBL" id="ORE00154.1"/>
    </source>
</evidence>
<evidence type="ECO:0000256" key="10">
    <source>
        <dbReference type="ARBA" id="ARBA00047899"/>
    </source>
</evidence>
<dbReference type="InterPro" id="IPR018934">
    <property type="entry name" value="RIO_dom"/>
</dbReference>
<dbReference type="AlphaFoldDB" id="A0A1X0QK97"/>
<dbReference type="InterPro" id="IPR000687">
    <property type="entry name" value="RIO_kinase"/>
</dbReference>
<reference evidence="13 14" key="1">
    <citation type="journal article" date="2017" name="Environ. Microbiol.">
        <title>Decay of the glycolytic pathway and adaptation to intranuclear parasitism within Enterocytozoonidae microsporidia.</title>
        <authorList>
            <person name="Wiredu Boakye D."/>
            <person name="Jaroenlak P."/>
            <person name="Prachumwat A."/>
            <person name="Williams T.A."/>
            <person name="Bateman K.S."/>
            <person name="Itsathitphaisarn O."/>
            <person name="Sritunyalucksana K."/>
            <person name="Paszkiewicz K.H."/>
            <person name="Moore K.A."/>
            <person name="Stentiford G.D."/>
            <person name="Williams B.A."/>
        </authorList>
    </citation>
    <scope>NUCLEOTIDE SEQUENCE [LARGE SCALE GENOMIC DNA]</scope>
    <source>
        <strain evidence="14">canceri</strain>
    </source>
</reference>